<organism evidence="2 3">
    <name type="scientific">Amycolatopsis albispora</name>
    <dbReference type="NCBI Taxonomy" id="1804986"/>
    <lineage>
        <taxon>Bacteria</taxon>
        <taxon>Bacillati</taxon>
        <taxon>Actinomycetota</taxon>
        <taxon>Actinomycetes</taxon>
        <taxon>Pseudonocardiales</taxon>
        <taxon>Pseudonocardiaceae</taxon>
        <taxon>Amycolatopsis</taxon>
    </lineage>
</organism>
<dbReference type="SUPFAM" id="SSF56112">
    <property type="entry name" value="Protein kinase-like (PK-like)"/>
    <property type="match status" value="1"/>
</dbReference>
<evidence type="ECO:0008006" key="4">
    <source>
        <dbReference type="Google" id="ProtNLM"/>
    </source>
</evidence>
<feature type="region of interest" description="Disordered" evidence="1">
    <location>
        <begin position="68"/>
        <end position="130"/>
    </location>
</feature>
<evidence type="ECO:0000313" key="3">
    <source>
        <dbReference type="Proteomes" id="UP000250434"/>
    </source>
</evidence>
<evidence type="ECO:0000256" key="1">
    <source>
        <dbReference type="SAM" id="MobiDB-lite"/>
    </source>
</evidence>
<dbReference type="EMBL" id="CP015163">
    <property type="protein sequence ID" value="AXB43261.1"/>
    <property type="molecule type" value="Genomic_DNA"/>
</dbReference>
<feature type="compositionally biased region" description="Low complexity" evidence="1">
    <location>
        <begin position="103"/>
        <end position="112"/>
    </location>
</feature>
<accession>A0A344L5D7</accession>
<dbReference type="KEGG" id="aab:A4R43_12445"/>
<dbReference type="Gene3D" id="1.10.510.10">
    <property type="entry name" value="Transferase(Phosphotransferase) domain 1"/>
    <property type="match status" value="1"/>
</dbReference>
<proteinExistence type="predicted"/>
<reference evidence="2 3" key="1">
    <citation type="submission" date="2016-04" db="EMBL/GenBank/DDBJ databases">
        <title>Complete genome sequence and analysis of deep-sea sediment isolate, Amycolatopsis sp. WP1.</title>
        <authorList>
            <person name="Wang H."/>
            <person name="Chen S."/>
            <person name="Wu Q."/>
        </authorList>
    </citation>
    <scope>NUCLEOTIDE SEQUENCE [LARGE SCALE GENOMIC DNA]</scope>
    <source>
        <strain evidence="2 3">WP1</strain>
    </source>
</reference>
<name>A0A344L5D7_9PSEU</name>
<gene>
    <name evidence="2" type="ORF">A4R43_12445</name>
</gene>
<dbReference type="RefSeq" id="WP_162788438.1">
    <property type="nucleotide sequence ID" value="NZ_CP015163.1"/>
</dbReference>
<evidence type="ECO:0000313" key="2">
    <source>
        <dbReference type="EMBL" id="AXB43261.1"/>
    </source>
</evidence>
<dbReference type="InterPro" id="IPR011009">
    <property type="entry name" value="Kinase-like_dom_sf"/>
</dbReference>
<dbReference type="AlphaFoldDB" id="A0A344L5D7"/>
<protein>
    <recommendedName>
        <fullName evidence="4">Protein kinase domain-containing protein</fullName>
    </recommendedName>
</protein>
<sequence length="130" mass="13803">MPASDLFSLGVALFQAVEGVSPFDRGSGMATLSAVLLEELPEPVRAGPLTPVIQDLTGKDTGLRLTAAQGTALLSGQPPRRRPHRTSSPSSSSTRGARRSRSSRSSTRTSASDLPCETPRTWARPFRGRS</sequence>
<feature type="compositionally biased region" description="Low complexity" evidence="1">
    <location>
        <begin position="86"/>
        <end position="95"/>
    </location>
</feature>
<keyword evidence="3" id="KW-1185">Reference proteome</keyword>
<dbReference type="Proteomes" id="UP000250434">
    <property type="component" value="Chromosome"/>
</dbReference>